<proteinExistence type="predicted"/>
<feature type="compositionally biased region" description="Basic and acidic residues" evidence="1">
    <location>
        <begin position="1126"/>
        <end position="1135"/>
    </location>
</feature>
<dbReference type="EnsemblMetazoa" id="G24186.1">
    <property type="protein sequence ID" value="G24186.1:cds"/>
    <property type="gene ID" value="G24186"/>
</dbReference>
<dbReference type="PANTHER" id="PTHR46345">
    <property type="entry name" value="INVERTED FORMIN-2"/>
    <property type="match status" value="1"/>
</dbReference>
<organism evidence="4 5">
    <name type="scientific">Magallana gigas</name>
    <name type="common">Pacific oyster</name>
    <name type="synonym">Crassostrea gigas</name>
    <dbReference type="NCBI Taxonomy" id="29159"/>
    <lineage>
        <taxon>Eukaryota</taxon>
        <taxon>Metazoa</taxon>
        <taxon>Spiralia</taxon>
        <taxon>Lophotrochozoa</taxon>
        <taxon>Mollusca</taxon>
        <taxon>Bivalvia</taxon>
        <taxon>Autobranchia</taxon>
        <taxon>Pteriomorphia</taxon>
        <taxon>Ostreida</taxon>
        <taxon>Ostreoidea</taxon>
        <taxon>Ostreidae</taxon>
        <taxon>Magallana</taxon>
    </lineage>
</organism>
<evidence type="ECO:0000259" key="2">
    <source>
        <dbReference type="PROSITE" id="PS51232"/>
    </source>
</evidence>
<dbReference type="InterPro" id="IPR016024">
    <property type="entry name" value="ARM-type_fold"/>
</dbReference>
<evidence type="ECO:0000259" key="3">
    <source>
        <dbReference type="PROSITE" id="PS51444"/>
    </source>
</evidence>
<dbReference type="Proteomes" id="UP000005408">
    <property type="component" value="Unassembled WGS sequence"/>
</dbReference>
<dbReference type="Gene3D" id="1.25.10.10">
    <property type="entry name" value="Leucine-rich Repeat Variant"/>
    <property type="match status" value="1"/>
</dbReference>
<dbReference type="GO" id="GO:0031267">
    <property type="term" value="F:small GTPase binding"/>
    <property type="evidence" value="ECO:0007669"/>
    <property type="project" value="InterPro"/>
</dbReference>
<dbReference type="SMART" id="SM00498">
    <property type="entry name" value="FH2"/>
    <property type="match status" value="1"/>
</dbReference>
<name>A0A8W8KJL6_MAGGI</name>
<dbReference type="InterPro" id="IPR010472">
    <property type="entry name" value="FH3_dom"/>
</dbReference>
<dbReference type="AlphaFoldDB" id="A0A8W8KJL6"/>
<dbReference type="Pfam" id="PF02181">
    <property type="entry name" value="FH2"/>
    <property type="match status" value="1"/>
</dbReference>
<evidence type="ECO:0008006" key="6">
    <source>
        <dbReference type="Google" id="ProtNLM"/>
    </source>
</evidence>
<dbReference type="InterPro" id="IPR010473">
    <property type="entry name" value="GTPase-bd"/>
</dbReference>
<dbReference type="InterPro" id="IPR015425">
    <property type="entry name" value="FH2_Formin"/>
</dbReference>
<dbReference type="Gene3D" id="1.10.238.150">
    <property type="entry name" value="Formin, FH3 diaphanous domain"/>
    <property type="match status" value="1"/>
</dbReference>
<dbReference type="SUPFAM" id="SSF101447">
    <property type="entry name" value="Formin homology 2 domain (FH2 domain)"/>
    <property type="match status" value="1"/>
</dbReference>
<dbReference type="GO" id="GO:0030036">
    <property type="term" value="P:actin cytoskeleton organization"/>
    <property type="evidence" value="ECO:0007669"/>
    <property type="project" value="InterPro"/>
</dbReference>
<dbReference type="Pfam" id="PF06367">
    <property type="entry name" value="Drf_FH3"/>
    <property type="match status" value="1"/>
</dbReference>
<dbReference type="InterPro" id="IPR014768">
    <property type="entry name" value="GBD/FH3_dom"/>
</dbReference>
<protein>
    <recommendedName>
        <fullName evidence="6">Inverted formin-2</fullName>
    </recommendedName>
</protein>
<evidence type="ECO:0000313" key="5">
    <source>
        <dbReference type="Proteomes" id="UP000005408"/>
    </source>
</evidence>
<dbReference type="Pfam" id="PF06371">
    <property type="entry name" value="Drf_GBD"/>
    <property type="match status" value="1"/>
</dbReference>
<dbReference type="PANTHER" id="PTHR46345:SF10">
    <property type="entry name" value="FORMIN-J"/>
    <property type="match status" value="1"/>
</dbReference>
<keyword evidence="5" id="KW-1185">Reference proteome</keyword>
<dbReference type="InterPro" id="IPR042201">
    <property type="entry name" value="FH2_Formin_sf"/>
</dbReference>
<dbReference type="InterPro" id="IPR011989">
    <property type="entry name" value="ARM-like"/>
</dbReference>
<evidence type="ECO:0000313" key="4">
    <source>
        <dbReference type="EnsemblMetazoa" id="G24186.1:cds"/>
    </source>
</evidence>
<evidence type="ECO:0000256" key="1">
    <source>
        <dbReference type="SAM" id="MobiDB-lite"/>
    </source>
</evidence>
<dbReference type="PROSITE" id="PS51444">
    <property type="entry name" value="FH2"/>
    <property type="match status" value="1"/>
</dbReference>
<dbReference type="SMART" id="SM01140">
    <property type="entry name" value="Drf_GBD"/>
    <property type="match status" value="1"/>
</dbReference>
<feature type="region of interest" description="Disordered" evidence="1">
    <location>
        <begin position="1098"/>
        <end position="1135"/>
    </location>
</feature>
<accession>A0A8W8KJL6</accession>
<dbReference type="PROSITE" id="PS51232">
    <property type="entry name" value="GBD_FH3"/>
    <property type="match status" value="1"/>
</dbReference>
<feature type="domain" description="GBD/FH3" evidence="2">
    <location>
        <begin position="1"/>
        <end position="318"/>
    </location>
</feature>
<reference evidence="4" key="1">
    <citation type="submission" date="2022-08" db="UniProtKB">
        <authorList>
            <consortium name="EnsemblMetazoa"/>
        </authorList>
    </citation>
    <scope>IDENTIFICATION</scope>
    <source>
        <strain evidence="4">05x7-T-G4-1.051#20</strain>
    </source>
</reference>
<dbReference type="Gene3D" id="1.20.58.2220">
    <property type="entry name" value="Formin, FH2 domain"/>
    <property type="match status" value="1"/>
</dbReference>
<dbReference type="GO" id="GO:0003779">
    <property type="term" value="F:actin binding"/>
    <property type="evidence" value="ECO:0007669"/>
    <property type="project" value="InterPro"/>
</dbReference>
<dbReference type="SMART" id="SM01139">
    <property type="entry name" value="Drf_FH3"/>
    <property type="match status" value="1"/>
</dbReference>
<feature type="compositionally biased region" description="Basic and acidic residues" evidence="1">
    <location>
        <begin position="1103"/>
        <end position="1117"/>
    </location>
</feature>
<dbReference type="SUPFAM" id="SSF48371">
    <property type="entry name" value="ARM repeat"/>
    <property type="match status" value="1"/>
</dbReference>
<feature type="domain" description="FH2" evidence="3">
    <location>
        <begin position="448"/>
        <end position="828"/>
    </location>
</feature>
<sequence>MEDPRDFVLCELEAQMKNASPEKCITLSHSSPSVKMFYALRLRLENTSEAWLRDYLERDGLDIMLNSLCEMAGKGFTSFSDAILQLDCVSCIRAILNTSVGLDFMVKHDHYTAKLILALNMNNTHPKKQVYEILAAMCSYNNTGYNNVMNALSTLKRETDQTHRFSAVVNELKAAETVPHKTAILTFINCIINCTPDLQERNRTRNEFIGLNLLDVLNFLRKEEVDSDLHLQLQVFHEKKHEDEERLNEQNEVDFNSPEDLIELIQCKIFGTPKMVSFLNILQDLLAIEKVYTKNSAKMWKQIDNLVHQSVHACESNQVPGCVETPDMELASLPDHVNKGLHYIQSYQSRSQIPNPDPAPGPAHQMSAANLRQISHRNLDPCKFENDTGVELTHNRDPLYSKFNNVVDVIAYMDQTQYDNVSFTDDSANMSNTPTNKSALQRRYRIKRPPLPPPSKKMKNVPWVKIADETIDRYKGCLWALSAEMKGAAPDFGQLEAMFHQGEHQYEEVNEIVLLNSTTRQNINLFLSRMEIGPEKLIESLEKGNPEVISLPTLQYLMKVLPDAEEIRMLQKYEGRRLQLGMPEQFVLLLADIPDYLVLIEGHLTKAESTASLDKLKVSLNSLTNVCKAVLENQQFKQFLHFLLCAGNFLNYGSLQGDAAGIKLSSFERLMEVKSGVPNLSLLHHLVKVANDKDDSMLKVITEMVQIDKISLSTLIDIKNEINKFNKQLCRFISHLVTANIKLRQRFHIFIEEVKLELLTIQSATNQLRTVTQKMAHFFCEDQHNFDLETTLQCLHRFCKQIKRCQNDNTTFYKQSQLAKKKNDQIKFHVKNRFLALEFGKDAGASSSILEDKHKVLEKILDDLHHGNFHPVVRPEVTTPDTDIEALEFSNISFIGSPVRQRPVSEVMDEDFLTPTLKHVNIRTSSAADILSDEPKFEQEMTIKQASPELLSDLPLIAKRVEEMKVSSKRWSHSRSRSDLTDSILITEKWMKYEELVLQESMYDEGAAPLAEPESMCNITSLNLENNGKSVDLEDVKFYEEQQKYDYTENICCLQDGPVVKLPTETCPTSQGENMPGKPKPERKSSVSNFFTKISRAVLKPRNTPESEPQKGKKERFGMFGRRKTSTADDKENVPVKESVSALAEKRFASREYKRFKSEKSRLLKPVK</sequence>